<protein>
    <submittedName>
        <fullName evidence="1">Uncharacterized protein</fullName>
    </submittedName>
</protein>
<sequence length="234" mass="26541">MAAIYLGFPLTSSSTQLSTFLDELLSSTRLTAHRLASRRLSIQERGLIAITLILNRIWHCLCVLVVPACFLAKIRSIIGHFINFKSFPKVSFDTCQRYRKEGGLAVLDPDTQLHALQLCWLRSLVQPDTESNYKYSFTLQVLQHCLYSFFGSPSPILPLAFAELRSPDVKPMGCCRLLFQVINMLDFSVNWETLSILLALEIPISRIYLDLLTWNGRGRRKKLGSTADEGCLRI</sequence>
<name>A0A1X0RMG6_RHIZD</name>
<proteinExistence type="predicted"/>
<dbReference type="AlphaFoldDB" id="A0A1X0RMG6"/>
<dbReference type="VEuPathDB" id="FungiDB:BCV72DRAFT_262226"/>
<organism evidence="1 2">
    <name type="scientific">Rhizopus microsporus</name>
    <dbReference type="NCBI Taxonomy" id="58291"/>
    <lineage>
        <taxon>Eukaryota</taxon>
        <taxon>Fungi</taxon>
        <taxon>Fungi incertae sedis</taxon>
        <taxon>Mucoromycota</taxon>
        <taxon>Mucoromycotina</taxon>
        <taxon>Mucoromycetes</taxon>
        <taxon>Mucorales</taxon>
        <taxon>Mucorineae</taxon>
        <taxon>Rhizopodaceae</taxon>
        <taxon>Rhizopus</taxon>
    </lineage>
</organism>
<accession>A0A1X0RMG6</accession>
<reference evidence="1 2" key="1">
    <citation type="journal article" date="2016" name="Proc. Natl. Acad. Sci. U.S.A.">
        <title>Lipid metabolic changes in an early divergent fungus govern the establishment of a mutualistic symbiosis with endobacteria.</title>
        <authorList>
            <person name="Lastovetsky O.A."/>
            <person name="Gaspar M.L."/>
            <person name="Mondo S.J."/>
            <person name="LaButti K.M."/>
            <person name="Sandor L."/>
            <person name="Grigoriev I.V."/>
            <person name="Henry S.A."/>
            <person name="Pawlowska T.E."/>
        </authorList>
    </citation>
    <scope>NUCLEOTIDE SEQUENCE [LARGE SCALE GENOMIC DNA]</scope>
    <source>
        <strain evidence="1 2">ATCC 11559</strain>
    </source>
</reference>
<gene>
    <name evidence="1" type="ORF">BCV71DRAFT_279015</name>
</gene>
<dbReference type="Proteomes" id="UP000242381">
    <property type="component" value="Unassembled WGS sequence"/>
</dbReference>
<evidence type="ECO:0000313" key="1">
    <source>
        <dbReference type="EMBL" id="ORE13197.1"/>
    </source>
</evidence>
<evidence type="ECO:0000313" key="2">
    <source>
        <dbReference type="Proteomes" id="UP000242381"/>
    </source>
</evidence>
<dbReference type="OMA" id="CFLAKIR"/>
<dbReference type="EMBL" id="KV921558">
    <property type="protein sequence ID" value="ORE13197.1"/>
    <property type="molecule type" value="Genomic_DNA"/>
</dbReference>